<gene>
    <name evidence="2" type="ORF">NTEN_LOCUS18193</name>
</gene>
<sequence length="231" mass="25684">MILGLRCVPPGGRRIFPLPGETGRYFSQAEEGAGGRQPDGEMGYAEEADRPSPPPRGPTASSGITLGVDNFTTIFENLFHEGFKNCLPTADFLLRLVTSVGFAPRDQSATNSDSGQDLQRIVINSSTNLTCSAQTAKKSSNFNGSSTPNNSAKTSNMGDFRHKETRHWLRRKDSNHQHKVKDFHKREPMRLQLHEQNMKLPTFTQFPNRNLVAGEAHNILPSIENYIRECA</sequence>
<proteinExistence type="predicted"/>
<name>A0A6H5H9I3_9HEMI</name>
<dbReference type="Proteomes" id="UP000479000">
    <property type="component" value="Unassembled WGS sequence"/>
</dbReference>
<evidence type="ECO:0000256" key="1">
    <source>
        <dbReference type="SAM" id="MobiDB-lite"/>
    </source>
</evidence>
<organism evidence="2 3">
    <name type="scientific">Nesidiocoris tenuis</name>
    <dbReference type="NCBI Taxonomy" id="355587"/>
    <lineage>
        <taxon>Eukaryota</taxon>
        <taxon>Metazoa</taxon>
        <taxon>Ecdysozoa</taxon>
        <taxon>Arthropoda</taxon>
        <taxon>Hexapoda</taxon>
        <taxon>Insecta</taxon>
        <taxon>Pterygota</taxon>
        <taxon>Neoptera</taxon>
        <taxon>Paraneoptera</taxon>
        <taxon>Hemiptera</taxon>
        <taxon>Heteroptera</taxon>
        <taxon>Panheteroptera</taxon>
        <taxon>Cimicomorpha</taxon>
        <taxon>Miridae</taxon>
        <taxon>Dicyphina</taxon>
        <taxon>Nesidiocoris</taxon>
    </lineage>
</organism>
<accession>A0A6H5H9I3</accession>
<keyword evidence="3" id="KW-1185">Reference proteome</keyword>
<dbReference type="AlphaFoldDB" id="A0A6H5H9I3"/>
<reference evidence="2 3" key="1">
    <citation type="submission" date="2020-02" db="EMBL/GenBank/DDBJ databases">
        <authorList>
            <person name="Ferguson B K."/>
        </authorList>
    </citation>
    <scope>NUCLEOTIDE SEQUENCE [LARGE SCALE GENOMIC DNA]</scope>
</reference>
<evidence type="ECO:0000313" key="2">
    <source>
        <dbReference type="EMBL" id="CAB0013592.1"/>
    </source>
</evidence>
<feature type="region of interest" description="Disordered" evidence="1">
    <location>
        <begin position="19"/>
        <end position="62"/>
    </location>
</feature>
<feature type="region of interest" description="Disordered" evidence="1">
    <location>
        <begin position="137"/>
        <end position="158"/>
    </location>
</feature>
<dbReference type="EMBL" id="CADCXU010026886">
    <property type="protein sequence ID" value="CAB0013592.1"/>
    <property type="molecule type" value="Genomic_DNA"/>
</dbReference>
<evidence type="ECO:0000313" key="3">
    <source>
        <dbReference type="Proteomes" id="UP000479000"/>
    </source>
</evidence>
<feature type="compositionally biased region" description="Polar residues" evidence="1">
    <location>
        <begin position="137"/>
        <end position="157"/>
    </location>
</feature>
<protein>
    <submittedName>
        <fullName evidence="2">Uncharacterized protein</fullName>
    </submittedName>
</protein>